<name>A0A5C6LNY1_9BACT</name>
<evidence type="ECO:0000256" key="8">
    <source>
        <dbReference type="PROSITE-ProRule" id="PRU01360"/>
    </source>
</evidence>
<comment type="caution">
    <text evidence="14">The sequence shown here is derived from an EMBL/GenBank/DDBJ whole genome shotgun (WGS) entry which is preliminary data.</text>
</comment>
<dbReference type="GO" id="GO:0009279">
    <property type="term" value="C:cell outer membrane"/>
    <property type="evidence" value="ECO:0007669"/>
    <property type="project" value="UniProtKB-SubCell"/>
</dbReference>
<dbReference type="InterPro" id="IPR023996">
    <property type="entry name" value="TonB-dep_OMP_SusC/RagA"/>
</dbReference>
<evidence type="ECO:0000256" key="7">
    <source>
        <dbReference type="ARBA" id="ARBA00023237"/>
    </source>
</evidence>
<dbReference type="AlphaFoldDB" id="A0A5C6LNY1"/>
<dbReference type="Pfam" id="PF13715">
    <property type="entry name" value="CarbopepD_reg_2"/>
    <property type="match status" value="1"/>
</dbReference>
<evidence type="ECO:0000259" key="12">
    <source>
        <dbReference type="Pfam" id="PF00593"/>
    </source>
</evidence>
<feature type="chain" id="PRO_5022960562" evidence="11">
    <location>
        <begin position="23"/>
        <end position="1218"/>
    </location>
</feature>
<protein>
    <submittedName>
        <fullName evidence="14">SusC/RagA family TonB-linked outer membrane protein</fullName>
    </submittedName>
</protein>
<feature type="domain" description="TonB-dependent receptor plug" evidence="13">
    <location>
        <begin position="244"/>
        <end position="370"/>
    </location>
</feature>
<dbReference type="NCBIfam" id="TIGR04056">
    <property type="entry name" value="OMP_RagA_SusC"/>
    <property type="match status" value="1"/>
</dbReference>
<dbReference type="EMBL" id="VOHS01000064">
    <property type="protein sequence ID" value="TWV92764.1"/>
    <property type="molecule type" value="Genomic_DNA"/>
</dbReference>
<evidence type="ECO:0000256" key="3">
    <source>
        <dbReference type="ARBA" id="ARBA00022452"/>
    </source>
</evidence>
<sequence length="1218" mass="134636">MINLKKVAAFCCLLLCSLQIFAAVTRQNQPGISLKEALKNASSRFHVSFIYEDELVANKTAKVLPDASFKNVEGYLDVILKPYHLQFRKLSNTQYAVFARQPEAAAKDKEKSKTNQMAPEEAAQSQAAPGQPVRTIQIEINNSDAEQDNARFIFGIVTDENVAPITSATVRVPGTNAMTLTNAQGEFKIKVPLNTRRLQVSCVAYETQELELSRTTYYDVKLKDKTGYLKPVEVVSTGYVNLPKERATGSFGVVTAKELEKVPTANVLQRLEGQVPGLQLQVTSGDNSFVYDNVTPAINSNTRTIGRNDYGVNIRGTTTIRSESMPLVVIDGFPTEMDLKTLNPNDIEQITFLRDAAAASIWGARAANGVIVVTTKKGRMRTPAVNFSAGFGTQSRPSVNYLPLMNSSQVLAYEKELVDKGVILASTYNPYTSGIKYFVNEGTDLAYQLRSGRISQAEYDAAAARLGSINNYGQIEDYLLQRATSQNYNLSISGGSDVHTYFVSGSYAKESPSNVGNVGERITLTANQELKIIKKITLSLSLKGSFFNYKQNGKGASALLNGGNTFLPYNSIVDANGNPTRYYYGIGQHYADSLTALGYKDWSYNYLDEMKLVNNSASDNNYSGNLSLNIPIYKGLTFNGSYAVERVNFKNEILNDVNSFYTRNLYNQGTVIQNGQLIKNVPDGAIFTNNYTTQDNHSLRGQFSFNRGFGGIHELNALAGAEIRETNAGSSTFTLYGYNPETGISQNVDYNTPHATILYNTAFSGAPAQTDRRNRFLSYFGNAAYTLMSRYTLSASVRYDDYNNFGLDRKFRAKPFWSAGASWNVTREDFMKELSWITNLTFRATYGVNGNINRELRPFTNIGLGTSDFQTGLPYATIIAYANPALRWESTYVTNIGIDYSLFNGRLSGMFEVYNKKGKDIIYPLEINPTYVGSNNTLSRNGVSMSNRGIDIAVNGAVIDTKHFGWSVGVNFSYNSNKVTDNRFGPTTSLYSSLSNTVLNGYPPDGVWVYKNAGLSSTGLTQIYNEKGEKLLPSQNVTSVDALKYAGRRSAPYYGSVNNTFRYKNWSLYALITYNFGSVFLKPAVSNYPSTRVFSYSLLSDIADRWQKPGDEEKTAVPVVGNAYSPLAAFRYAFSDVNVQPGDYIRFRELSLGYQLPEAFAGKVFAKNIKVSGVVRNLGLLWKKNDVGLDPDFVPALSSTVLHLPPTTNYSLMINIGL</sequence>
<evidence type="ECO:0000256" key="2">
    <source>
        <dbReference type="ARBA" id="ARBA00022448"/>
    </source>
</evidence>
<dbReference type="OrthoDB" id="9768177at2"/>
<dbReference type="InterPro" id="IPR036942">
    <property type="entry name" value="Beta-barrel_TonB_sf"/>
</dbReference>
<dbReference type="Gene3D" id="2.40.170.20">
    <property type="entry name" value="TonB-dependent receptor, beta-barrel domain"/>
    <property type="match status" value="1"/>
</dbReference>
<comment type="similarity">
    <text evidence="8 9">Belongs to the TonB-dependent receptor family.</text>
</comment>
<accession>A0A5C6LNY1</accession>
<dbReference type="InterPro" id="IPR039426">
    <property type="entry name" value="TonB-dep_rcpt-like"/>
</dbReference>
<evidence type="ECO:0000256" key="6">
    <source>
        <dbReference type="ARBA" id="ARBA00023136"/>
    </source>
</evidence>
<evidence type="ECO:0000256" key="10">
    <source>
        <dbReference type="SAM" id="MobiDB-lite"/>
    </source>
</evidence>
<evidence type="ECO:0000256" key="4">
    <source>
        <dbReference type="ARBA" id="ARBA00022692"/>
    </source>
</evidence>
<dbReference type="InterPro" id="IPR008969">
    <property type="entry name" value="CarboxyPept-like_regulatory"/>
</dbReference>
<dbReference type="InterPro" id="IPR000531">
    <property type="entry name" value="Beta-barrel_TonB"/>
</dbReference>
<feature type="region of interest" description="Disordered" evidence="10">
    <location>
        <begin position="106"/>
        <end position="132"/>
    </location>
</feature>
<evidence type="ECO:0000256" key="11">
    <source>
        <dbReference type="SAM" id="SignalP"/>
    </source>
</evidence>
<organism evidence="14 15">
    <name type="scientific">Chitinophaga pinensis</name>
    <dbReference type="NCBI Taxonomy" id="79329"/>
    <lineage>
        <taxon>Bacteria</taxon>
        <taxon>Pseudomonadati</taxon>
        <taxon>Bacteroidota</taxon>
        <taxon>Chitinophagia</taxon>
        <taxon>Chitinophagales</taxon>
        <taxon>Chitinophagaceae</taxon>
        <taxon>Chitinophaga</taxon>
    </lineage>
</organism>
<dbReference type="Pfam" id="PF00593">
    <property type="entry name" value="TonB_dep_Rec_b-barrel"/>
    <property type="match status" value="1"/>
</dbReference>
<keyword evidence="2 8" id="KW-0813">Transport</keyword>
<keyword evidence="15" id="KW-1185">Reference proteome</keyword>
<dbReference type="PROSITE" id="PS52016">
    <property type="entry name" value="TONB_DEPENDENT_REC_3"/>
    <property type="match status" value="1"/>
</dbReference>
<feature type="domain" description="TonB-dependent receptor-like beta-barrel" evidence="12">
    <location>
        <begin position="557"/>
        <end position="1074"/>
    </location>
</feature>
<dbReference type="InterPro" id="IPR023997">
    <property type="entry name" value="TonB-dep_OMP_SusC/RagA_CS"/>
</dbReference>
<keyword evidence="7 8" id="KW-0998">Cell outer membrane</keyword>
<dbReference type="RefSeq" id="WP_146308139.1">
    <property type="nucleotide sequence ID" value="NZ_VOHS01000064.1"/>
</dbReference>
<feature type="compositionally biased region" description="Low complexity" evidence="10">
    <location>
        <begin position="118"/>
        <end position="132"/>
    </location>
</feature>
<keyword evidence="6 8" id="KW-0472">Membrane</keyword>
<dbReference type="SUPFAM" id="SSF56935">
    <property type="entry name" value="Porins"/>
    <property type="match status" value="1"/>
</dbReference>
<evidence type="ECO:0000313" key="15">
    <source>
        <dbReference type="Proteomes" id="UP000318815"/>
    </source>
</evidence>
<dbReference type="Proteomes" id="UP000318815">
    <property type="component" value="Unassembled WGS sequence"/>
</dbReference>
<evidence type="ECO:0000256" key="5">
    <source>
        <dbReference type="ARBA" id="ARBA00023077"/>
    </source>
</evidence>
<dbReference type="Pfam" id="PF07715">
    <property type="entry name" value="Plug"/>
    <property type="match status" value="1"/>
</dbReference>
<keyword evidence="4 8" id="KW-0812">Transmembrane</keyword>
<evidence type="ECO:0000256" key="9">
    <source>
        <dbReference type="RuleBase" id="RU003357"/>
    </source>
</evidence>
<comment type="subcellular location">
    <subcellularLocation>
        <location evidence="1 8">Cell outer membrane</location>
        <topology evidence="1 8">Multi-pass membrane protein</topology>
    </subcellularLocation>
</comment>
<proteinExistence type="inferred from homology"/>
<evidence type="ECO:0000313" key="14">
    <source>
        <dbReference type="EMBL" id="TWV92764.1"/>
    </source>
</evidence>
<dbReference type="NCBIfam" id="TIGR04057">
    <property type="entry name" value="SusC_RagA_signa"/>
    <property type="match status" value="1"/>
</dbReference>
<keyword evidence="11" id="KW-0732">Signal</keyword>
<keyword evidence="5 9" id="KW-0798">TonB box</keyword>
<keyword evidence="3 8" id="KW-1134">Transmembrane beta strand</keyword>
<gene>
    <name evidence="14" type="ORF">FEF09_27955</name>
</gene>
<dbReference type="Gene3D" id="2.60.40.1120">
    <property type="entry name" value="Carboxypeptidase-like, regulatory domain"/>
    <property type="match status" value="1"/>
</dbReference>
<dbReference type="SUPFAM" id="SSF49464">
    <property type="entry name" value="Carboxypeptidase regulatory domain-like"/>
    <property type="match status" value="1"/>
</dbReference>
<reference evidence="14 15" key="1">
    <citation type="submission" date="2019-08" db="EMBL/GenBank/DDBJ databases">
        <title>Whole genome sequencing of chitin degrading bacteria Chitinophaga pinensis YS16.</title>
        <authorList>
            <person name="Singh R.P."/>
            <person name="Manchanda G."/>
            <person name="Maurya I.K."/>
            <person name="Joshi N.K."/>
            <person name="Srivastava A.K."/>
        </authorList>
    </citation>
    <scope>NUCLEOTIDE SEQUENCE [LARGE SCALE GENOMIC DNA]</scope>
    <source>
        <strain evidence="14 15">YS-16</strain>
    </source>
</reference>
<evidence type="ECO:0000256" key="1">
    <source>
        <dbReference type="ARBA" id="ARBA00004571"/>
    </source>
</evidence>
<dbReference type="InterPro" id="IPR012910">
    <property type="entry name" value="Plug_dom"/>
</dbReference>
<dbReference type="InterPro" id="IPR037066">
    <property type="entry name" value="Plug_dom_sf"/>
</dbReference>
<evidence type="ECO:0000259" key="13">
    <source>
        <dbReference type="Pfam" id="PF07715"/>
    </source>
</evidence>
<feature type="signal peptide" evidence="11">
    <location>
        <begin position="1"/>
        <end position="22"/>
    </location>
</feature>
<dbReference type="Gene3D" id="2.170.130.10">
    <property type="entry name" value="TonB-dependent receptor, plug domain"/>
    <property type="match status" value="1"/>
</dbReference>